<feature type="compositionally biased region" description="Gly residues" evidence="1">
    <location>
        <begin position="1"/>
        <end position="10"/>
    </location>
</feature>
<evidence type="ECO:0000313" key="3">
    <source>
        <dbReference type="EMBL" id="CAL6047337.1"/>
    </source>
</evidence>
<evidence type="ECO:0000313" key="2">
    <source>
        <dbReference type="EMBL" id="CAI9971880.1"/>
    </source>
</evidence>
<gene>
    <name evidence="3" type="ORF">HINF_LOCUS42157</name>
    <name evidence="2" type="ORF">HINF_LOCUS59525</name>
</gene>
<reference evidence="2" key="1">
    <citation type="submission" date="2023-06" db="EMBL/GenBank/DDBJ databases">
        <authorList>
            <person name="Kurt Z."/>
        </authorList>
    </citation>
    <scope>NUCLEOTIDE SEQUENCE</scope>
</reference>
<organism evidence="2">
    <name type="scientific">Hexamita inflata</name>
    <dbReference type="NCBI Taxonomy" id="28002"/>
    <lineage>
        <taxon>Eukaryota</taxon>
        <taxon>Metamonada</taxon>
        <taxon>Diplomonadida</taxon>
        <taxon>Hexamitidae</taxon>
        <taxon>Hexamitinae</taxon>
        <taxon>Hexamita</taxon>
    </lineage>
</organism>
<proteinExistence type="predicted"/>
<dbReference type="Proteomes" id="UP001642409">
    <property type="component" value="Unassembled WGS sequence"/>
</dbReference>
<dbReference type="AlphaFoldDB" id="A0AA86R786"/>
<evidence type="ECO:0000256" key="1">
    <source>
        <dbReference type="SAM" id="MobiDB-lite"/>
    </source>
</evidence>
<reference evidence="3 4" key="2">
    <citation type="submission" date="2024-07" db="EMBL/GenBank/DDBJ databases">
        <authorList>
            <person name="Akdeniz Z."/>
        </authorList>
    </citation>
    <scope>NUCLEOTIDE SEQUENCE [LARGE SCALE GENOMIC DNA]</scope>
</reference>
<comment type="caution">
    <text evidence="2">The sequence shown here is derived from an EMBL/GenBank/DDBJ whole genome shotgun (WGS) entry which is preliminary data.</text>
</comment>
<name>A0AA86R786_9EUKA</name>
<dbReference type="EMBL" id="CAXDID020000171">
    <property type="protein sequence ID" value="CAL6047337.1"/>
    <property type="molecule type" value="Genomic_DNA"/>
</dbReference>
<dbReference type="EMBL" id="CATOUU010001099">
    <property type="protein sequence ID" value="CAI9971880.1"/>
    <property type="molecule type" value="Genomic_DNA"/>
</dbReference>
<accession>A0AA86R786</accession>
<feature type="region of interest" description="Disordered" evidence="1">
    <location>
        <begin position="1"/>
        <end position="25"/>
    </location>
</feature>
<protein>
    <submittedName>
        <fullName evidence="3">Hypothetical_protein</fullName>
    </submittedName>
</protein>
<sequence>MPKGSSGSGGSRSTASTRSIPSVRLNADRTFDQRSSIFRSGEAYLKSDGTLDGRCSAARQGIIGTTSSGQADLRFSAVQDAPQSVNKQEVLTKDIRMPCRQQKYAEEHPTKNPEKTQVDHILSLKIVKHQIQHSPSSLSTDALDVVTDAINSDTNMRQRYKESNVTDNNIIDNKIIDALDGKQVHFNQTELRRLEQQAEIAHQLAQENPDSAILQQLDNSLNNVYNSLTNENVE</sequence>
<keyword evidence="4" id="KW-1185">Reference proteome</keyword>
<evidence type="ECO:0000313" key="4">
    <source>
        <dbReference type="Proteomes" id="UP001642409"/>
    </source>
</evidence>